<dbReference type="RefSeq" id="WP_093204346.1">
    <property type="nucleotide sequence ID" value="NZ_FNGS01000006.1"/>
</dbReference>
<keyword evidence="4" id="KW-1185">Reference proteome</keyword>
<evidence type="ECO:0000313" key="3">
    <source>
        <dbReference type="EMBL" id="SDM35467.1"/>
    </source>
</evidence>
<dbReference type="OrthoDB" id="9815709at2"/>
<dbReference type="GO" id="GO:0043022">
    <property type="term" value="F:ribosome binding"/>
    <property type="evidence" value="ECO:0007669"/>
    <property type="project" value="TreeGrafter"/>
</dbReference>
<dbReference type="Gene3D" id="3.30.160.20">
    <property type="match status" value="1"/>
</dbReference>
<feature type="compositionally biased region" description="Polar residues" evidence="1">
    <location>
        <begin position="9"/>
        <end position="25"/>
    </location>
</feature>
<dbReference type="SUPFAM" id="SSF110916">
    <property type="entry name" value="Peptidyl-tRNA hydrolase domain-like"/>
    <property type="match status" value="1"/>
</dbReference>
<dbReference type="EMBL" id="FNGS01000006">
    <property type="protein sequence ID" value="SDM35467.1"/>
    <property type="molecule type" value="Genomic_DNA"/>
</dbReference>
<dbReference type="GO" id="GO:0004045">
    <property type="term" value="F:peptidyl-tRNA hydrolase activity"/>
    <property type="evidence" value="ECO:0007669"/>
    <property type="project" value="TreeGrafter"/>
</dbReference>
<dbReference type="PANTHER" id="PTHR47814:SF1">
    <property type="entry name" value="PEPTIDYL-TRNA HYDROLASE ARFB"/>
    <property type="match status" value="1"/>
</dbReference>
<gene>
    <name evidence="3" type="ORF">SAMN04488090_3193</name>
</gene>
<organism evidence="3 4">
    <name type="scientific">Siphonobacter aquaeclarae</name>
    <dbReference type="NCBI Taxonomy" id="563176"/>
    <lineage>
        <taxon>Bacteria</taxon>
        <taxon>Pseudomonadati</taxon>
        <taxon>Bacteroidota</taxon>
        <taxon>Cytophagia</taxon>
        <taxon>Cytophagales</taxon>
        <taxon>Cytophagaceae</taxon>
        <taxon>Siphonobacter</taxon>
    </lineage>
</organism>
<dbReference type="NCBIfam" id="NF006718">
    <property type="entry name" value="PRK09256.1"/>
    <property type="match status" value="1"/>
</dbReference>
<feature type="region of interest" description="Disordered" evidence="1">
    <location>
        <begin position="90"/>
        <end position="134"/>
    </location>
</feature>
<protein>
    <submittedName>
        <fullName evidence="3">Ribosome-associated protein</fullName>
    </submittedName>
</protein>
<feature type="region of interest" description="Disordered" evidence="1">
    <location>
        <begin position="1"/>
        <end position="25"/>
    </location>
</feature>
<dbReference type="AlphaFoldDB" id="A0A1G9SJI4"/>
<dbReference type="Proteomes" id="UP000198901">
    <property type="component" value="Unassembled WGS sequence"/>
</dbReference>
<evidence type="ECO:0000259" key="2">
    <source>
        <dbReference type="Pfam" id="PF00472"/>
    </source>
</evidence>
<feature type="domain" description="Prokaryotic-type class I peptide chain release factors" evidence="2">
    <location>
        <begin position="7"/>
        <end position="127"/>
    </location>
</feature>
<feature type="compositionally biased region" description="Basic and acidic residues" evidence="1">
    <location>
        <begin position="109"/>
        <end position="134"/>
    </location>
</feature>
<reference evidence="3 4" key="1">
    <citation type="submission" date="2016-10" db="EMBL/GenBank/DDBJ databases">
        <authorList>
            <person name="de Groot N.N."/>
        </authorList>
    </citation>
    <scope>NUCLEOTIDE SEQUENCE [LARGE SCALE GENOMIC DNA]</scope>
    <source>
        <strain evidence="3 4">DSM 21668</strain>
    </source>
</reference>
<dbReference type="InterPro" id="IPR000352">
    <property type="entry name" value="Pep_chain_release_fac_I"/>
</dbReference>
<sequence>MLPDLTSELRFQTSRSSGPGGQNVNKVESRVEVRLSVPASRLLTDEQKERIFRKLSSALTEEGDLVVTEQRTRSQLKNKELAVQKLNNLLEKAFRDPKPRKATQPTRASAEERLQRKRISSERKASRQRKNWED</sequence>
<dbReference type="GO" id="GO:0003747">
    <property type="term" value="F:translation release factor activity"/>
    <property type="evidence" value="ECO:0007669"/>
    <property type="project" value="InterPro"/>
</dbReference>
<dbReference type="GO" id="GO:0072344">
    <property type="term" value="P:rescue of stalled ribosome"/>
    <property type="evidence" value="ECO:0007669"/>
    <property type="project" value="TreeGrafter"/>
</dbReference>
<evidence type="ECO:0000313" key="4">
    <source>
        <dbReference type="Proteomes" id="UP000198901"/>
    </source>
</evidence>
<proteinExistence type="predicted"/>
<name>A0A1G9SJI4_9BACT</name>
<accession>A0A1G9SJI4</accession>
<evidence type="ECO:0000256" key="1">
    <source>
        <dbReference type="SAM" id="MobiDB-lite"/>
    </source>
</evidence>
<dbReference type="PANTHER" id="PTHR47814">
    <property type="entry name" value="PEPTIDYL-TRNA HYDROLASE ARFB"/>
    <property type="match status" value="1"/>
</dbReference>
<dbReference type="Pfam" id="PF00472">
    <property type="entry name" value="RF-1"/>
    <property type="match status" value="1"/>
</dbReference>
<dbReference type="STRING" id="563176.SAMN04488090_3193"/>